<evidence type="ECO:0000259" key="3">
    <source>
        <dbReference type="Pfam" id="PF00149"/>
    </source>
</evidence>
<dbReference type="AlphaFoldDB" id="A0A7G9T6K0"/>
<dbReference type="PANTHER" id="PTHR11575:SF6">
    <property type="entry name" value="2',3'-CYCLIC-NUCLEOTIDE 2'-PHOSPHODIESTERASE_3'-NUCLEOTIDASE"/>
    <property type="match status" value="1"/>
</dbReference>
<evidence type="ECO:0000256" key="1">
    <source>
        <dbReference type="ARBA" id="ARBA00022729"/>
    </source>
</evidence>
<dbReference type="GO" id="GO:0046872">
    <property type="term" value="F:metal ion binding"/>
    <property type="evidence" value="ECO:0007669"/>
    <property type="project" value="InterPro"/>
</dbReference>
<dbReference type="KEGG" id="wdi:H9L19_02330"/>
<protein>
    <submittedName>
        <fullName evidence="5">Bifunctional metallophosphatase/5'-nucleotidase</fullName>
    </submittedName>
</protein>
<evidence type="ECO:0000259" key="4">
    <source>
        <dbReference type="Pfam" id="PF02872"/>
    </source>
</evidence>
<dbReference type="InterPro" id="IPR036907">
    <property type="entry name" value="5'-Nucleotdase_C_sf"/>
</dbReference>
<organism evidence="5 6">
    <name type="scientific">Weissella diestrammenae</name>
    <dbReference type="NCBI Taxonomy" id="1162633"/>
    <lineage>
        <taxon>Bacteria</taxon>
        <taxon>Bacillati</taxon>
        <taxon>Bacillota</taxon>
        <taxon>Bacilli</taxon>
        <taxon>Lactobacillales</taxon>
        <taxon>Lactobacillaceae</taxon>
        <taxon>Weissella</taxon>
    </lineage>
</organism>
<evidence type="ECO:0000313" key="5">
    <source>
        <dbReference type="EMBL" id="QNN75725.1"/>
    </source>
</evidence>
<dbReference type="InterPro" id="IPR006146">
    <property type="entry name" value="5'-Nucleotdase_CS"/>
</dbReference>
<keyword evidence="2" id="KW-0378">Hydrolase</keyword>
<dbReference type="InterPro" id="IPR008334">
    <property type="entry name" value="5'-Nucleotdase_C"/>
</dbReference>
<dbReference type="EMBL" id="CP060724">
    <property type="protein sequence ID" value="QNN75725.1"/>
    <property type="molecule type" value="Genomic_DNA"/>
</dbReference>
<dbReference type="PRINTS" id="PR01607">
    <property type="entry name" value="APYRASEFAMLY"/>
</dbReference>
<name>A0A7G9T6K0_9LACO</name>
<comment type="similarity">
    <text evidence="2">Belongs to the 5'-nucleotidase family.</text>
</comment>
<evidence type="ECO:0000256" key="2">
    <source>
        <dbReference type="RuleBase" id="RU362119"/>
    </source>
</evidence>
<dbReference type="InterPro" id="IPR004843">
    <property type="entry name" value="Calcineurin-like_PHP"/>
</dbReference>
<dbReference type="GO" id="GO:0030288">
    <property type="term" value="C:outer membrane-bounded periplasmic space"/>
    <property type="evidence" value="ECO:0007669"/>
    <property type="project" value="TreeGrafter"/>
</dbReference>
<gene>
    <name evidence="5" type="ORF">H9L19_02330</name>
</gene>
<dbReference type="PANTHER" id="PTHR11575">
    <property type="entry name" value="5'-NUCLEOTIDASE-RELATED"/>
    <property type="match status" value="1"/>
</dbReference>
<feature type="domain" description="5'-Nucleotidase C-terminal" evidence="4">
    <location>
        <begin position="322"/>
        <end position="477"/>
    </location>
</feature>
<proteinExistence type="inferred from homology"/>
<sequence length="522" mass="58611">MQVTVLSTSDVHGYILADDFRRPLRNDALGLSRAASVIQEIKQRALTDEVVMTIENGDFIQGSPLTNFIEQSAQTEIHRFEDLANTIDYDVRILGNHEFNYGRDYLERAVSPDKLLNANVLDTKTDEPFIGKPYAIFEKKGLKIGVIGLTTKYVPHWEQPEHLEGLTFKDPVQVAKNYIAQIRPMVDVLILAYHGGFAEDLETGQTLERVTGENQGVQLLQLSGVDALVTGHQHREIATVVHGVPTTQPGYRASHVGVMTLTLNEQDQIKTTTAKLIPTATYPESPAIVDLIHPLQMQLNHWLDEPMGTVGDNMRIKSHKLARLKNHPFIELVNRAQMAATGTKIANTALFNDEVRGLNRIVTRRDIMTNYIYPNTVVVEKLTGQDIKDALEVNARYFELNAAKELVINPLFIHPKMQHYNYDVWSGIDYTFDFSRPMNHRVVAISIAGQPLDLTAEYEVAMNNYRAGGAGNFPMFSMDKVVRELPIETAELIGQFIAEHPAIEIEQPTNLTTLGYRAVTDE</sequence>
<dbReference type="RefSeq" id="WP_187529557.1">
    <property type="nucleotide sequence ID" value="NZ_CP060724.1"/>
</dbReference>
<dbReference type="GO" id="GO:0009166">
    <property type="term" value="P:nucleotide catabolic process"/>
    <property type="evidence" value="ECO:0007669"/>
    <property type="project" value="InterPro"/>
</dbReference>
<dbReference type="InterPro" id="IPR029052">
    <property type="entry name" value="Metallo-depent_PP-like"/>
</dbReference>
<dbReference type="SUPFAM" id="SSF56300">
    <property type="entry name" value="Metallo-dependent phosphatases"/>
    <property type="match status" value="1"/>
</dbReference>
<dbReference type="Gene3D" id="3.90.780.10">
    <property type="entry name" value="5'-Nucleotidase, C-terminal domain"/>
    <property type="match status" value="1"/>
</dbReference>
<evidence type="ECO:0000313" key="6">
    <source>
        <dbReference type="Proteomes" id="UP000515800"/>
    </source>
</evidence>
<dbReference type="SUPFAM" id="SSF55816">
    <property type="entry name" value="5'-nucleotidase (syn. UDP-sugar hydrolase), C-terminal domain"/>
    <property type="match status" value="1"/>
</dbReference>
<dbReference type="GO" id="GO:0000166">
    <property type="term" value="F:nucleotide binding"/>
    <property type="evidence" value="ECO:0007669"/>
    <property type="project" value="UniProtKB-KW"/>
</dbReference>
<keyword evidence="2" id="KW-0547">Nucleotide-binding</keyword>
<dbReference type="Proteomes" id="UP000515800">
    <property type="component" value="Chromosome"/>
</dbReference>
<dbReference type="InterPro" id="IPR006179">
    <property type="entry name" value="5_nucleotidase/apyrase"/>
</dbReference>
<dbReference type="GO" id="GO:0016788">
    <property type="term" value="F:hydrolase activity, acting on ester bonds"/>
    <property type="evidence" value="ECO:0007669"/>
    <property type="project" value="InterPro"/>
</dbReference>
<accession>A0A7G9T6K0</accession>
<keyword evidence="6" id="KW-1185">Reference proteome</keyword>
<dbReference type="PROSITE" id="PS00786">
    <property type="entry name" value="5_NUCLEOTIDASE_2"/>
    <property type="match status" value="1"/>
</dbReference>
<dbReference type="Pfam" id="PF00149">
    <property type="entry name" value="Metallophos"/>
    <property type="match status" value="1"/>
</dbReference>
<reference evidence="5 6" key="1">
    <citation type="submission" date="2020-08" db="EMBL/GenBank/DDBJ databases">
        <title>Genome sequence of Weissella diestrammenae KACC 16890T.</title>
        <authorList>
            <person name="Hyun D.-W."/>
            <person name="Bae J.-W."/>
        </authorList>
    </citation>
    <scope>NUCLEOTIDE SEQUENCE [LARGE SCALE GENOMIC DNA]</scope>
    <source>
        <strain evidence="5 6">KACC 16890</strain>
    </source>
</reference>
<dbReference type="Pfam" id="PF02872">
    <property type="entry name" value="5_nucleotid_C"/>
    <property type="match status" value="1"/>
</dbReference>
<feature type="domain" description="Calcineurin-like phosphoesterase" evidence="3">
    <location>
        <begin position="4"/>
        <end position="235"/>
    </location>
</feature>
<keyword evidence="1" id="KW-0732">Signal</keyword>
<dbReference type="Gene3D" id="3.60.21.10">
    <property type="match status" value="1"/>
</dbReference>